<feature type="compositionally biased region" description="Polar residues" evidence="1">
    <location>
        <begin position="62"/>
        <end position="72"/>
    </location>
</feature>
<proteinExistence type="predicted"/>
<accession>A0ABR9M220</accession>
<feature type="region of interest" description="Disordered" evidence="1">
    <location>
        <begin position="39"/>
        <end position="72"/>
    </location>
</feature>
<sequence length="72" mass="7492">MVEQAFAERSLLEEAGLLDDPPGRVVPDLASPFDDLQIEGLEGPGADGTHRCGGDASPARFGSTQKPISAMP</sequence>
<dbReference type="Proteomes" id="UP000633509">
    <property type="component" value="Unassembled WGS sequence"/>
</dbReference>
<keyword evidence="3" id="KW-1185">Reference proteome</keyword>
<evidence type="ECO:0000313" key="2">
    <source>
        <dbReference type="EMBL" id="MBE1586957.1"/>
    </source>
</evidence>
<gene>
    <name evidence="2" type="ORF">H4W80_005215</name>
</gene>
<reference evidence="2 3" key="1">
    <citation type="submission" date="2020-10" db="EMBL/GenBank/DDBJ databases">
        <title>Sequencing the genomes of 1000 actinobacteria strains.</title>
        <authorList>
            <person name="Klenk H.-P."/>
        </authorList>
    </citation>
    <scope>NUCLEOTIDE SEQUENCE [LARGE SCALE GENOMIC DNA]</scope>
    <source>
        <strain evidence="2 3">DSM 43173</strain>
    </source>
</reference>
<protein>
    <submittedName>
        <fullName evidence="2">Uncharacterized protein</fullName>
    </submittedName>
</protein>
<dbReference type="EMBL" id="JADBEK010000001">
    <property type="protein sequence ID" value="MBE1586957.1"/>
    <property type="molecule type" value="Genomic_DNA"/>
</dbReference>
<comment type="caution">
    <text evidence="2">The sequence shown here is derived from an EMBL/GenBank/DDBJ whole genome shotgun (WGS) entry which is preliminary data.</text>
</comment>
<name>A0ABR9M220_9ACTN</name>
<organism evidence="2 3">
    <name type="scientific">Nonomuraea angiospora</name>
    <dbReference type="NCBI Taxonomy" id="46172"/>
    <lineage>
        <taxon>Bacteria</taxon>
        <taxon>Bacillati</taxon>
        <taxon>Actinomycetota</taxon>
        <taxon>Actinomycetes</taxon>
        <taxon>Streptosporangiales</taxon>
        <taxon>Streptosporangiaceae</taxon>
        <taxon>Nonomuraea</taxon>
    </lineage>
</organism>
<evidence type="ECO:0000313" key="3">
    <source>
        <dbReference type="Proteomes" id="UP000633509"/>
    </source>
</evidence>
<evidence type="ECO:0000256" key="1">
    <source>
        <dbReference type="SAM" id="MobiDB-lite"/>
    </source>
</evidence>